<gene>
    <name evidence="1" type="ORF">ElyMa_001935000</name>
</gene>
<comment type="caution">
    <text evidence="1">The sequence shown here is derived from an EMBL/GenBank/DDBJ whole genome shotgun (WGS) entry which is preliminary data.</text>
</comment>
<protein>
    <submittedName>
        <fullName evidence="1">Digestive cysteine protease intestain</fullName>
    </submittedName>
</protein>
<dbReference type="EMBL" id="BMAT01003921">
    <property type="protein sequence ID" value="GFR64929.1"/>
    <property type="molecule type" value="Genomic_DNA"/>
</dbReference>
<evidence type="ECO:0000313" key="2">
    <source>
        <dbReference type="Proteomes" id="UP000762676"/>
    </source>
</evidence>
<keyword evidence="1" id="KW-0645">Protease</keyword>
<accession>A0AAV4EW57</accession>
<dbReference type="AlphaFoldDB" id="A0AAV4EW57"/>
<proteinExistence type="predicted"/>
<evidence type="ECO:0000313" key="1">
    <source>
        <dbReference type="EMBL" id="GFR64929.1"/>
    </source>
</evidence>
<keyword evidence="1" id="KW-0378">Hydrolase</keyword>
<name>A0AAV4EW57_9GAST</name>
<dbReference type="GO" id="GO:0006508">
    <property type="term" value="P:proteolysis"/>
    <property type="evidence" value="ECO:0007669"/>
    <property type="project" value="UniProtKB-KW"/>
</dbReference>
<keyword evidence="2" id="KW-1185">Reference proteome</keyword>
<dbReference type="Proteomes" id="UP000762676">
    <property type="component" value="Unassembled WGS sequence"/>
</dbReference>
<feature type="non-terminal residue" evidence="1">
    <location>
        <position position="79"/>
    </location>
</feature>
<reference evidence="1 2" key="1">
    <citation type="journal article" date="2021" name="Elife">
        <title>Chloroplast acquisition without the gene transfer in kleptoplastic sea slugs, Plakobranchus ocellatus.</title>
        <authorList>
            <person name="Maeda T."/>
            <person name="Takahashi S."/>
            <person name="Yoshida T."/>
            <person name="Shimamura S."/>
            <person name="Takaki Y."/>
            <person name="Nagai Y."/>
            <person name="Toyoda A."/>
            <person name="Suzuki Y."/>
            <person name="Arimoto A."/>
            <person name="Ishii H."/>
            <person name="Satoh N."/>
            <person name="Nishiyama T."/>
            <person name="Hasebe M."/>
            <person name="Maruyama T."/>
            <person name="Minagawa J."/>
            <person name="Obokata J."/>
            <person name="Shigenobu S."/>
        </authorList>
    </citation>
    <scope>NUCLEOTIDE SEQUENCE [LARGE SCALE GENOMIC DNA]</scope>
</reference>
<sequence length="79" mass="9111">CSDPRLYSSLYWWLGLLPLTSTPNGWRSNPRIPNSTKAQQRKHTGVECGRVTWPSLSLTTRPTREVRWATIWARTSLLT</sequence>
<organism evidence="1 2">
    <name type="scientific">Elysia marginata</name>
    <dbReference type="NCBI Taxonomy" id="1093978"/>
    <lineage>
        <taxon>Eukaryota</taxon>
        <taxon>Metazoa</taxon>
        <taxon>Spiralia</taxon>
        <taxon>Lophotrochozoa</taxon>
        <taxon>Mollusca</taxon>
        <taxon>Gastropoda</taxon>
        <taxon>Heterobranchia</taxon>
        <taxon>Euthyneura</taxon>
        <taxon>Panpulmonata</taxon>
        <taxon>Sacoglossa</taxon>
        <taxon>Placobranchoidea</taxon>
        <taxon>Plakobranchidae</taxon>
        <taxon>Elysia</taxon>
    </lineage>
</organism>
<feature type="non-terminal residue" evidence="1">
    <location>
        <position position="1"/>
    </location>
</feature>
<dbReference type="GO" id="GO:0008233">
    <property type="term" value="F:peptidase activity"/>
    <property type="evidence" value="ECO:0007669"/>
    <property type="project" value="UniProtKB-KW"/>
</dbReference>